<dbReference type="Gene3D" id="1.25.40.10">
    <property type="entry name" value="Tetratricopeptide repeat domain"/>
    <property type="match status" value="1"/>
</dbReference>
<dbReference type="Proteomes" id="UP000007382">
    <property type="component" value="Chromosome"/>
</dbReference>
<dbReference type="OrthoDB" id="1150971at2"/>
<evidence type="ECO:0008006" key="3">
    <source>
        <dbReference type="Google" id="ProtNLM"/>
    </source>
</evidence>
<dbReference type="SUPFAM" id="SSF48452">
    <property type="entry name" value="TPR-like"/>
    <property type="match status" value="1"/>
</dbReference>
<gene>
    <name evidence="1" type="ordered locus">LFE_1868</name>
</gene>
<keyword evidence="2" id="KW-1185">Reference proteome</keyword>
<dbReference type="HOGENOM" id="CLU_1164717_0_0_0"/>
<dbReference type="KEGG" id="lfc:LFE_1868"/>
<reference evidence="2" key="2">
    <citation type="submission" date="2012-03" db="EMBL/GenBank/DDBJ databases">
        <title>The complete genome sequence of the pioneer microbe on fresh volcanic deposit, Leptospirillum ferrooxidans strain C2-3.</title>
        <authorList>
            <person name="Fujimura R."/>
            <person name="Sato Y."/>
            <person name="Nishizawa T."/>
            <person name="Nanba K."/>
            <person name="Oshima K."/>
            <person name="Hattori M."/>
            <person name="Kamijo T."/>
            <person name="Ohta H."/>
        </authorList>
    </citation>
    <scope>NUCLEOTIDE SEQUENCE [LARGE SCALE GENOMIC DNA]</scope>
    <source>
        <strain evidence="2">C2-3</strain>
    </source>
</reference>
<dbReference type="InterPro" id="IPR011990">
    <property type="entry name" value="TPR-like_helical_dom_sf"/>
</dbReference>
<dbReference type="AlphaFoldDB" id="I0IQJ7"/>
<organism evidence="1 2">
    <name type="scientific">Leptospirillum ferrooxidans (strain C2-3)</name>
    <dbReference type="NCBI Taxonomy" id="1162668"/>
    <lineage>
        <taxon>Bacteria</taxon>
        <taxon>Pseudomonadati</taxon>
        <taxon>Nitrospirota</taxon>
        <taxon>Nitrospiria</taxon>
        <taxon>Nitrospirales</taxon>
        <taxon>Nitrospiraceae</taxon>
        <taxon>Leptospirillum</taxon>
    </lineage>
</organism>
<dbReference type="EMBL" id="AP012342">
    <property type="protein sequence ID" value="BAM07546.1"/>
    <property type="molecule type" value="Genomic_DNA"/>
</dbReference>
<dbReference type="PATRIC" id="fig|1162668.3.peg.2223"/>
<protein>
    <recommendedName>
        <fullName evidence="3">Tetratricopeptide repeat protein</fullName>
    </recommendedName>
</protein>
<evidence type="ECO:0000313" key="2">
    <source>
        <dbReference type="Proteomes" id="UP000007382"/>
    </source>
</evidence>
<proteinExistence type="predicted"/>
<sequence>MVRNALPPCRLLLFILALLWGFPDLLLASPVTEDFKDTHDCKGSLKEVDLSLSRLSPDFPIHKARLLILKARLDRDRKTPKSHKEGLLALKEARVIADTLKKDHSKDPEIWDLLGQIDLIHTQYQGFPGGMRYASRSRKEITRALALSPTNSLAHFTRGMEDYFKPWFVGGSKKKALEHFQKALAGSPTNPRYISWVGLALLANHHPRQGRIMIDRAASMCPGNPIYRQRAITEKPRG</sequence>
<dbReference type="RefSeq" id="WP_014450030.1">
    <property type="nucleotide sequence ID" value="NC_017094.1"/>
</dbReference>
<accession>I0IQJ7</accession>
<name>I0IQJ7_LEPFC</name>
<reference evidence="1 2" key="1">
    <citation type="journal article" date="2012" name="J. Bacteriol.">
        <title>Complete Genome Sequence of Leptospirillum ferrooxidans Strain C2-3, Isolated from a Fresh Volcanic Ash Deposit on the Island of Miyake, Japan.</title>
        <authorList>
            <person name="Fujimura R."/>
            <person name="Sato Y."/>
            <person name="Nishizawa T."/>
            <person name="Oshima K."/>
            <person name="Kim S.-W."/>
            <person name="Hattori M."/>
            <person name="Kamijo T."/>
            <person name="Ohta H."/>
        </authorList>
    </citation>
    <scope>NUCLEOTIDE SEQUENCE [LARGE SCALE GENOMIC DNA]</scope>
    <source>
        <strain evidence="1 2">C2-3</strain>
    </source>
</reference>
<dbReference type="STRING" id="1162668.LFE_1868"/>
<evidence type="ECO:0000313" key="1">
    <source>
        <dbReference type="EMBL" id="BAM07546.1"/>
    </source>
</evidence>